<feature type="transmembrane region" description="Helical" evidence="1">
    <location>
        <begin position="95"/>
        <end position="116"/>
    </location>
</feature>
<keyword evidence="1" id="KW-0472">Membrane</keyword>
<dbReference type="EMBL" id="BOMG01000108">
    <property type="protein sequence ID" value="GID60421.1"/>
    <property type="molecule type" value="Genomic_DNA"/>
</dbReference>
<name>A0ABQ3XPI8_9ACTN</name>
<evidence type="ECO:0000256" key="1">
    <source>
        <dbReference type="SAM" id="Phobius"/>
    </source>
</evidence>
<feature type="transmembrane region" description="Helical" evidence="1">
    <location>
        <begin position="61"/>
        <end position="83"/>
    </location>
</feature>
<protein>
    <recommendedName>
        <fullName evidence="4">Integral membrane protein</fullName>
    </recommendedName>
</protein>
<gene>
    <name evidence="2" type="ORF">Aco03nite_088250</name>
</gene>
<keyword evidence="1" id="KW-1133">Transmembrane helix</keyword>
<evidence type="ECO:0000313" key="2">
    <source>
        <dbReference type="EMBL" id="GID60421.1"/>
    </source>
</evidence>
<proteinExistence type="predicted"/>
<accession>A0ABQ3XPI8</accession>
<comment type="caution">
    <text evidence="2">The sequence shown here is derived from an EMBL/GenBank/DDBJ whole genome shotgun (WGS) entry which is preliminary data.</text>
</comment>
<feature type="transmembrane region" description="Helical" evidence="1">
    <location>
        <begin position="18"/>
        <end position="41"/>
    </location>
</feature>
<sequence length="121" mass="12914">MVDADVALLRNPRAHRRAIGAAAGVHTLVVVGLLVNAYLVPWETASCDGALDFCVSTRDEMWFLLVLSVPVLVISFVVALAMVPQLARRFSSPWTIGAVSGLVGLVVAVVVILFLIGSRVF</sequence>
<reference evidence="2 3" key="1">
    <citation type="submission" date="2021-01" db="EMBL/GenBank/DDBJ databases">
        <title>Whole genome shotgun sequence of Actinoplanes couchii NBRC 106145.</title>
        <authorList>
            <person name="Komaki H."/>
            <person name="Tamura T."/>
        </authorList>
    </citation>
    <scope>NUCLEOTIDE SEQUENCE [LARGE SCALE GENOMIC DNA]</scope>
    <source>
        <strain evidence="2 3">NBRC 106145</strain>
    </source>
</reference>
<dbReference type="Proteomes" id="UP000612282">
    <property type="component" value="Unassembled WGS sequence"/>
</dbReference>
<evidence type="ECO:0000313" key="3">
    <source>
        <dbReference type="Proteomes" id="UP000612282"/>
    </source>
</evidence>
<evidence type="ECO:0008006" key="4">
    <source>
        <dbReference type="Google" id="ProtNLM"/>
    </source>
</evidence>
<keyword evidence="3" id="KW-1185">Reference proteome</keyword>
<keyword evidence="1" id="KW-0812">Transmembrane</keyword>
<organism evidence="2 3">
    <name type="scientific">Actinoplanes couchii</name>
    <dbReference type="NCBI Taxonomy" id="403638"/>
    <lineage>
        <taxon>Bacteria</taxon>
        <taxon>Bacillati</taxon>
        <taxon>Actinomycetota</taxon>
        <taxon>Actinomycetes</taxon>
        <taxon>Micromonosporales</taxon>
        <taxon>Micromonosporaceae</taxon>
        <taxon>Actinoplanes</taxon>
    </lineage>
</organism>
<dbReference type="RefSeq" id="WP_203807424.1">
    <property type="nucleotide sequence ID" value="NZ_BAAAQE010000112.1"/>
</dbReference>